<comment type="caution">
    <text evidence="2">The sequence shown here is derived from an EMBL/GenBank/DDBJ whole genome shotgun (WGS) entry which is preliminary data.</text>
</comment>
<dbReference type="AlphaFoldDB" id="A0A511DFD4"/>
<proteinExistence type="predicted"/>
<dbReference type="Proteomes" id="UP000321685">
    <property type="component" value="Unassembled WGS sequence"/>
</dbReference>
<organism evidence="2 3">
    <name type="scientific">Pseudonocardia sulfidoxydans NBRC 16205</name>
    <dbReference type="NCBI Taxonomy" id="1223511"/>
    <lineage>
        <taxon>Bacteria</taxon>
        <taxon>Bacillati</taxon>
        <taxon>Actinomycetota</taxon>
        <taxon>Actinomycetes</taxon>
        <taxon>Pseudonocardiales</taxon>
        <taxon>Pseudonocardiaceae</taxon>
        <taxon>Pseudonocardia</taxon>
    </lineage>
</organism>
<feature type="domain" description="SAF" evidence="1">
    <location>
        <begin position="55"/>
        <end position="117"/>
    </location>
</feature>
<dbReference type="RefSeq" id="WP_147106685.1">
    <property type="nucleotide sequence ID" value="NZ_BJVJ01000020.1"/>
</dbReference>
<dbReference type="InterPro" id="IPR006311">
    <property type="entry name" value="TAT_signal"/>
</dbReference>
<dbReference type="InterPro" id="IPR013974">
    <property type="entry name" value="SAF"/>
</dbReference>
<evidence type="ECO:0000313" key="3">
    <source>
        <dbReference type="Proteomes" id="UP000321685"/>
    </source>
</evidence>
<name>A0A511DFD4_9PSEU</name>
<evidence type="ECO:0000259" key="1">
    <source>
        <dbReference type="SMART" id="SM00858"/>
    </source>
</evidence>
<dbReference type="Pfam" id="PF08666">
    <property type="entry name" value="SAF"/>
    <property type="match status" value="1"/>
</dbReference>
<accession>A0A511DFD4</accession>
<dbReference type="EMBL" id="BJVJ01000020">
    <property type="protein sequence ID" value="GEL23491.1"/>
    <property type="molecule type" value="Genomic_DNA"/>
</dbReference>
<dbReference type="SMART" id="SM00858">
    <property type="entry name" value="SAF"/>
    <property type="match status" value="1"/>
</dbReference>
<gene>
    <name evidence="2" type="ORF">PSU4_24450</name>
</gene>
<dbReference type="OrthoDB" id="4808509at2"/>
<protein>
    <recommendedName>
        <fullName evidence="1">SAF domain-containing protein</fullName>
    </recommendedName>
</protein>
<keyword evidence="3" id="KW-1185">Reference proteome</keyword>
<dbReference type="PROSITE" id="PS51318">
    <property type="entry name" value="TAT"/>
    <property type="match status" value="1"/>
</dbReference>
<sequence length="224" mass="22138">MPTPSATPSRPWDALLARLPATRWRRGVLARRVLAGALVVTAAVLAFRPAAAAGDPVLVAARDLPAGVVLGPADVTVRPWPQALAPAGVLRDSADATGRVLAGPARSGEPVTDLRLAGPALAAAATGLPDAVAVPVRLADPGVAGLLVAGNVVDVVTPGAGADEAIVLAEGAVVTAVLPGDPGGATAGSRGRIVLVALPPTQATRLAAAGLTQQVAVTLRQQTR</sequence>
<reference evidence="2 3" key="1">
    <citation type="submission" date="2019-07" db="EMBL/GenBank/DDBJ databases">
        <title>Whole genome shotgun sequence of Pseudonocardia sulfidoxydans NBRC 16205.</title>
        <authorList>
            <person name="Hosoyama A."/>
            <person name="Uohara A."/>
            <person name="Ohji S."/>
            <person name="Ichikawa N."/>
        </authorList>
    </citation>
    <scope>NUCLEOTIDE SEQUENCE [LARGE SCALE GENOMIC DNA]</scope>
    <source>
        <strain evidence="2 3">NBRC 16205</strain>
    </source>
</reference>
<dbReference type="CDD" id="cd11614">
    <property type="entry name" value="SAF_CpaB_FlgA_like"/>
    <property type="match status" value="1"/>
</dbReference>
<evidence type="ECO:0000313" key="2">
    <source>
        <dbReference type="EMBL" id="GEL23491.1"/>
    </source>
</evidence>